<protein>
    <recommendedName>
        <fullName evidence="4">Secreted protein</fullName>
    </recommendedName>
</protein>
<evidence type="ECO:0000256" key="1">
    <source>
        <dbReference type="SAM" id="SignalP"/>
    </source>
</evidence>
<dbReference type="Proteomes" id="UP000501240">
    <property type="component" value="Chromosome"/>
</dbReference>
<evidence type="ECO:0000313" key="2">
    <source>
        <dbReference type="EMBL" id="QKG20268.1"/>
    </source>
</evidence>
<reference evidence="2 3" key="1">
    <citation type="submission" date="2020-05" db="EMBL/GenBank/DDBJ databases">
        <title>Actinomadura verrucosospora NRRL-B18236 (PFL_A860) Genome sequencing and assembly.</title>
        <authorList>
            <person name="Samborskyy M."/>
        </authorList>
    </citation>
    <scope>NUCLEOTIDE SEQUENCE [LARGE SCALE GENOMIC DNA]</scope>
    <source>
        <strain evidence="2 3">NRRL:B18236</strain>
    </source>
</reference>
<proteinExistence type="predicted"/>
<name>A0A7D4AJM6_ACTVE</name>
<dbReference type="RefSeq" id="WP_173094708.1">
    <property type="nucleotide sequence ID" value="NZ_CP053892.1"/>
</dbReference>
<accession>A0A7D4AJM6</accession>
<sequence>MRVGQAGAATAGRGRLRRSLAARAGAALAVLASAVLAFVHAPPAHALPPGDVPPVGVDTGRFKLPIGCTISLGGLPVFYLPTDVDVQGVAPVQLGPGQRFSLSQGSGSITFPSWLTSLAPILGIDKADAKITDLSIGASNSTPSSINIAAGKPFEIDDIAIHAGQPLKVGLPLTGTFDVGPYTAPNSGKVTLAFDHALAEVNLKSSAGFSLPITADCKPSAGNALLTIAVGGAAGQPPAKITGAPLDFPEPASNELVGIINAPYACKVGGDTLDVGIAVGAHIPLVAKRGSSFSFTEASGALVIPASTVNKLIGKGHTSASGTVTALNLAVEGGTPATQNVVPSGGIAIPKTPLVRDQQITVPLPGDGTLTAGPFTPASSASSTAVSLGTAAADLSFDGGSTASATCGAPSPTVYLVDNPVT</sequence>
<evidence type="ECO:0008006" key="4">
    <source>
        <dbReference type="Google" id="ProtNLM"/>
    </source>
</evidence>
<feature type="chain" id="PRO_5028918926" description="Secreted protein" evidence="1">
    <location>
        <begin position="47"/>
        <end position="422"/>
    </location>
</feature>
<keyword evidence="3" id="KW-1185">Reference proteome</keyword>
<dbReference type="AlphaFoldDB" id="A0A7D4AJM6"/>
<gene>
    <name evidence="2" type="ORF">ACTIVE_1906</name>
</gene>
<dbReference type="EMBL" id="CP053892">
    <property type="protein sequence ID" value="QKG20268.1"/>
    <property type="molecule type" value="Genomic_DNA"/>
</dbReference>
<organism evidence="2 3">
    <name type="scientific">Actinomadura verrucosospora</name>
    <dbReference type="NCBI Taxonomy" id="46165"/>
    <lineage>
        <taxon>Bacteria</taxon>
        <taxon>Bacillati</taxon>
        <taxon>Actinomycetota</taxon>
        <taxon>Actinomycetes</taxon>
        <taxon>Streptosporangiales</taxon>
        <taxon>Thermomonosporaceae</taxon>
        <taxon>Actinomadura</taxon>
    </lineage>
</organism>
<evidence type="ECO:0000313" key="3">
    <source>
        <dbReference type="Proteomes" id="UP000501240"/>
    </source>
</evidence>
<keyword evidence="1" id="KW-0732">Signal</keyword>
<feature type="signal peptide" evidence="1">
    <location>
        <begin position="1"/>
        <end position="46"/>
    </location>
</feature>